<reference evidence="2 3" key="1">
    <citation type="submission" date="2020-03" db="EMBL/GenBank/DDBJ databases">
        <title>Whole genome shotgun sequence of Phytohabitans flavus NBRC 107702.</title>
        <authorList>
            <person name="Komaki H."/>
            <person name="Tamura T."/>
        </authorList>
    </citation>
    <scope>NUCLEOTIDE SEQUENCE [LARGE SCALE GENOMIC DNA]</scope>
    <source>
        <strain evidence="2 3">NBRC 107702</strain>
    </source>
</reference>
<feature type="chain" id="PRO_5026318736" description="Response regulatory domain-containing protein" evidence="1">
    <location>
        <begin position="21"/>
        <end position="109"/>
    </location>
</feature>
<organism evidence="2 3">
    <name type="scientific">Phytohabitans flavus</name>
    <dbReference type="NCBI Taxonomy" id="1076124"/>
    <lineage>
        <taxon>Bacteria</taxon>
        <taxon>Bacillati</taxon>
        <taxon>Actinomycetota</taxon>
        <taxon>Actinomycetes</taxon>
        <taxon>Micromonosporales</taxon>
        <taxon>Micromonosporaceae</taxon>
    </lineage>
</organism>
<dbReference type="Proteomes" id="UP000502508">
    <property type="component" value="Chromosome"/>
</dbReference>
<evidence type="ECO:0000256" key="1">
    <source>
        <dbReference type="SAM" id="SignalP"/>
    </source>
</evidence>
<keyword evidence="1" id="KW-0732">Signal</keyword>
<evidence type="ECO:0000313" key="2">
    <source>
        <dbReference type="EMBL" id="BCB81462.1"/>
    </source>
</evidence>
<dbReference type="KEGG" id="pfla:Pflav_078720"/>
<dbReference type="EMBL" id="AP022870">
    <property type="protein sequence ID" value="BCB81462.1"/>
    <property type="molecule type" value="Genomic_DNA"/>
</dbReference>
<evidence type="ECO:0000313" key="3">
    <source>
        <dbReference type="Proteomes" id="UP000502508"/>
    </source>
</evidence>
<sequence>MRTVLVCVRTPLAAQTVASAAARLGMSGAVRTAVSETEALLRLAERPADIILADTTLTRRDSVGFTRRALMRAPGAVIILFGAEDPAWRLPPSPPAPVACCAVAVTTTW</sequence>
<evidence type="ECO:0008006" key="4">
    <source>
        <dbReference type="Google" id="ProtNLM"/>
    </source>
</evidence>
<proteinExistence type="predicted"/>
<dbReference type="AlphaFoldDB" id="A0A6F8Y5S1"/>
<protein>
    <recommendedName>
        <fullName evidence="4">Response regulatory domain-containing protein</fullName>
    </recommendedName>
</protein>
<gene>
    <name evidence="2" type="ORF">Pflav_078720</name>
</gene>
<keyword evidence="3" id="KW-1185">Reference proteome</keyword>
<name>A0A6F8Y5S1_9ACTN</name>
<accession>A0A6F8Y5S1</accession>
<dbReference type="InterPro" id="IPR011006">
    <property type="entry name" value="CheY-like_superfamily"/>
</dbReference>
<dbReference type="Gene3D" id="3.40.50.2300">
    <property type="match status" value="1"/>
</dbReference>
<reference evidence="2 3" key="2">
    <citation type="submission" date="2020-03" db="EMBL/GenBank/DDBJ databases">
        <authorList>
            <person name="Ichikawa N."/>
            <person name="Kimura A."/>
            <person name="Kitahashi Y."/>
            <person name="Uohara A."/>
        </authorList>
    </citation>
    <scope>NUCLEOTIDE SEQUENCE [LARGE SCALE GENOMIC DNA]</scope>
    <source>
        <strain evidence="2 3">NBRC 107702</strain>
    </source>
</reference>
<dbReference type="SUPFAM" id="SSF52172">
    <property type="entry name" value="CheY-like"/>
    <property type="match status" value="1"/>
</dbReference>
<feature type="signal peptide" evidence="1">
    <location>
        <begin position="1"/>
        <end position="20"/>
    </location>
</feature>